<evidence type="ECO:0008006" key="3">
    <source>
        <dbReference type="Google" id="ProtNLM"/>
    </source>
</evidence>
<evidence type="ECO:0000313" key="2">
    <source>
        <dbReference type="Proteomes" id="UP000010297"/>
    </source>
</evidence>
<dbReference type="GeneID" id="92828886"/>
<protein>
    <recommendedName>
        <fullName evidence="3">Prophage protein</fullName>
    </recommendedName>
</protein>
<evidence type="ECO:0000313" key="1">
    <source>
        <dbReference type="EMBL" id="GAB50251.1"/>
    </source>
</evidence>
<dbReference type="RefSeq" id="WP_002462792.1">
    <property type="nucleotide sequence ID" value="NZ_BAFF01000001.1"/>
</dbReference>
<proteinExistence type="predicted"/>
<comment type="caution">
    <text evidence="1">The sequence shown here is derived from an EMBL/GenBank/DDBJ whole genome shotgun (WGS) entry which is preliminary data.</text>
</comment>
<organism evidence="1 2">
    <name type="scientific">Atlantibacter hermannii NBRC 105704</name>
    <dbReference type="NCBI Taxonomy" id="1115512"/>
    <lineage>
        <taxon>Bacteria</taxon>
        <taxon>Pseudomonadati</taxon>
        <taxon>Pseudomonadota</taxon>
        <taxon>Gammaproteobacteria</taxon>
        <taxon>Enterobacterales</taxon>
        <taxon>Enterobacteriaceae</taxon>
        <taxon>Atlantibacter</taxon>
    </lineage>
</organism>
<accession>H5UWH0</accession>
<keyword evidence="2" id="KW-1185">Reference proteome</keyword>
<sequence length="76" mass="8509">MPVVSGYSMDLYCDCRECQKPRGFGNTPVTDFSGENFRDCLNQAKKAGWVFKERNTVCFAPGHGVVKSQQLTEAEK</sequence>
<dbReference type="EMBL" id="BAFF01000001">
    <property type="protein sequence ID" value="GAB50251.1"/>
    <property type="molecule type" value="Genomic_DNA"/>
</dbReference>
<dbReference type="AlphaFoldDB" id="H5UWH0"/>
<reference evidence="1 2" key="1">
    <citation type="submission" date="2012-02" db="EMBL/GenBank/DDBJ databases">
        <title>Whole genome shotgun sequence of Escherichia hermannii NBRC 105704.</title>
        <authorList>
            <person name="Yoshida I."/>
            <person name="Hosoyama A."/>
            <person name="Tsuchikane K."/>
            <person name="Katsumata H."/>
            <person name="Yamazaki S."/>
            <person name="Fujita N."/>
        </authorList>
    </citation>
    <scope>NUCLEOTIDE SEQUENCE [LARGE SCALE GENOMIC DNA]</scope>
    <source>
        <strain evidence="1 2">NBRC 105704</strain>
    </source>
</reference>
<dbReference type="Proteomes" id="UP000010297">
    <property type="component" value="Unassembled WGS sequence"/>
</dbReference>
<name>H5UWH0_ATLHE</name>
<gene>
    <name evidence="1" type="ORF">EH105704_01_02580</name>
</gene>